<name>A0A384ZRQ7_9CAUD</name>
<keyword evidence="1" id="KW-0175">Coiled coil</keyword>
<protein>
    <submittedName>
        <fullName evidence="3">Uncharacterized protein</fullName>
    </submittedName>
</protein>
<proteinExistence type="predicted"/>
<sequence>MEIITMVNKLFGVGHALIVSALATALAAAGWVLGGESASFISTGALLTFGVTFCGLVAIGHADWVRNSHELHSRIEQLRAALEQSEQREAMRKNAGQWSTPPAVFQFLMRESEAEIVRLRDQVLGYQQGENKAIKAINDVNTQLCQQLADAEQENEKLRATIKQDADTWRKQVSNLATSALDLCKALEGVPFSVEDGEAIANLRESLHGLALAGGVLPPPIADLAARLEKIGQTVGQARALVTEINHGHAVPLKAWEALTESGNAIEVTQGHWVLKGDPATPRSDGSTQPTDAEAFVKTVAQDLAGQQQKRREALEAIADAMSRGYNESPEFNAAYHRGGLYVTDELIASEYQRASAWIGKGGHLAKSSDRAI</sequence>
<gene>
    <name evidence="3" type="ORF">1302_0011</name>
</gene>
<organism evidence="3 4">
    <name type="scientific">Escherichia phage C130_2</name>
    <dbReference type="NCBI Taxonomy" id="2234093"/>
    <lineage>
        <taxon>Viruses</taxon>
        <taxon>Duplodnaviria</taxon>
        <taxon>Heunggongvirae</taxon>
        <taxon>Uroviricota</taxon>
        <taxon>Caudoviricetes</taxon>
        <taxon>Hungariovirus</taxon>
        <taxon>Hungariovirus C1302</taxon>
    </lineage>
</organism>
<feature type="coiled-coil region" evidence="1">
    <location>
        <begin position="134"/>
        <end position="168"/>
    </location>
</feature>
<dbReference type="Proteomes" id="UP000266204">
    <property type="component" value="Segment"/>
</dbReference>
<accession>A0A384ZRQ7</accession>
<evidence type="ECO:0000313" key="3">
    <source>
        <dbReference type="EMBL" id="AXC34321.1"/>
    </source>
</evidence>
<evidence type="ECO:0000256" key="1">
    <source>
        <dbReference type="SAM" id="Coils"/>
    </source>
</evidence>
<keyword evidence="2" id="KW-0472">Membrane</keyword>
<keyword evidence="4" id="KW-1185">Reference proteome</keyword>
<evidence type="ECO:0000313" key="4">
    <source>
        <dbReference type="Proteomes" id="UP000266204"/>
    </source>
</evidence>
<keyword evidence="2" id="KW-0812">Transmembrane</keyword>
<feature type="transmembrane region" description="Helical" evidence="2">
    <location>
        <begin position="37"/>
        <end position="59"/>
    </location>
</feature>
<evidence type="ECO:0000256" key="2">
    <source>
        <dbReference type="SAM" id="Phobius"/>
    </source>
</evidence>
<keyword evidence="2" id="KW-1133">Transmembrane helix</keyword>
<reference evidence="3 4" key="1">
    <citation type="journal article" date="2018" name="Arch. Virol.">
        <title>Complete genome sequence of C130_2, a novel myovirus infecting pathogenic Escherichia coli and Shigella strains.</title>
        <authorList>
            <person name="Svab D."/>
            <person name="Falgenhauer L."/>
            <person name="Rohde M."/>
            <person name="Chakraborty T."/>
            <person name="Toth I."/>
        </authorList>
    </citation>
    <scope>NUCLEOTIDE SEQUENCE [LARGE SCALE GENOMIC DNA]</scope>
</reference>
<dbReference type="EMBL" id="MH363708">
    <property type="protein sequence ID" value="AXC34321.1"/>
    <property type="molecule type" value="Genomic_DNA"/>
</dbReference>